<reference evidence="3" key="1">
    <citation type="journal article" date="2002" name="Science">
        <title>The draft genome of Ciona intestinalis: insights into chordate and vertebrate origins.</title>
        <authorList>
            <person name="Dehal P."/>
            <person name="Satou Y."/>
            <person name="Campbell R.K."/>
            <person name="Chapman J."/>
            <person name="Degnan B."/>
            <person name="De Tomaso A."/>
            <person name="Davidson B."/>
            <person name="Di Gregorio A."/>
            <person name="Gelpke M."/>
            <person name="Goodstein D.M."/>
            <person name="Harafuji N."/>
            <person name="Hastings K.E."/>
            <person name="Ho I."/>
            <person name="Hotta K."/>
            <person name="Huang W."/>
            <person name="Kawashima T."/>
            <person name="Lemaire P."/>
            <person name="Martinez D."/>
            <person name="Meinertzhagen I.A."/>
            <person name="Necula S."/>
            <person name="Nonaka M."/>
            <person name="Putnam N."/>
            <person name="Rash S."/>
            <person name="Saiga H."/>
            <person name="Satake M."/>
            <person name="Terry A."/>
            <person name="Yamada L."/>
            <person name="Wang H.G."/>
            <person name="Awazu S."/>
            <person name="Azumi K."/>
            <person name="Boore J."/>
            <person name="Branno M."/>
            <person name="Chin-Bow S."/>
            <person name="DeSantis R."/>
            <person name="Doyle S."/>
            <person name="Francino P."/>
            <person name="Keys D.N."/>
            <person name="Haga S."/>
            <person name="Hayashi H."/>
            <person name="Hino K."/>
            <person name="Imai K.S."/>
            <person name="Inaba K."/>
            <person name="Kano S."/>
            <person name="Kobayashi K."/>
            <person name="Kobayashi M."/>
            <person name="Lee B.I."/>
            <person name="Makabe K.W."/>
            <person name="Manohar C."/>
            <person name="Matassi G."/>
            <person name="Medina M."/>
            <person name="Mochizuki Y."/>
            <person name="Mount S."/>
            <person name="Morishita T."/>
            <person name="Miura S."/>
            <person name="Nakayama A."/>
            <person name="Nishizaka S."/>
            <person name="Nomoto H."/>
            <person name="Ohta F."/>
            <person name="Oishi K."/>
            <person name="Rigoutsos I."/>
            <person name="Sano M."/>
            <person name="Sasaki A."/>
            <person name="Sasakura Y."/>
            <person name="Shoguchi E."/>
            <person name="Shin-i T."/>
            <person name="Spagnuolo A."/>
            <person name="Stainier D."/>
            <person name="Suzuki M.M."/>
            <person name="Tassy O."/>
            <person name="Takatori N."/>
            <person name="Tokuoka M."/>
            <person name="Yagi K."/>
            <person name="Yoshizaki F."/>
            <person name="Wada S."/>
            <person name="Zhang C."/>
            <person name="Hyatt P.D."/>
            <person name="Larimer F."/>
            <person name="Detter C."/>
            <person name="Doggett N."/>
            <person name="Glavina T."/>
            <person name="Hawkins T."/>
            <person name="Richardson P."/>
            <person name="Lucas S."/>
            <person name="Kohara Y."/>
            <person name="Levine M."/>
            <person name="Satoh N."/>
            <person name="Rokhsar D.S."/>
        </authorList>
    </citation>
    <scope>NUCLEOTIDE SEQUENCE [LARGE SCALE GENOMIC DNA]</scope>
</reference>
<reference evidence="2" key="2">
    <citation type="journal article" date="2008" name="Genome Biol.">
        <title>Improved genome assembly and evidence-based global gene model set for the chordate Ciona intestinalis: new insight into intron and operon populations.</title>
        <authorList>
            <person name="Satou Y."/>
            <person name="Mineta K."/>
            <person name="Ogasawara M."/>
            <person name="Sasakura Y."/>
            <person name="Shoguchi E."/>
            <person name="Ueno K."/>
            <person name="Yamada L."/>
            <person name="Matsumoto J."/>
            <person name="Wasserscheid J."/>
            <person name="Dewar K."/>
            <person name="Wiley G.B."/>
            <person name="Macmil S.L."/>
            <person name="Roe B.A."/>
            <person name="Zeller R.W."/>
            <person name="Hastings K.E."/>
            <person name="Lemaire P."/>
            <person name="Lindquist E."/>
            <person name="Endo T."/>
            <person name="Hotta K."/>
            <person name="Inaba K."/>
        </authorList>
    </citation>
    <scope>NUCLEOTIDE SEQUENCE [LARGE SCALE GENOMIC DNA]</scope>
    <source>
        <strain evidence="2">wild type</strain>
    </source>
</reference>
<feature type="chain" id="PRO_5003339910" evidence="1">
    <location>
        <begin position="18"/>
        <end position="63"/>
    </location>
</feature>
<sequence length="63" mass="6997">MITVGIVLFSFIIKKLGKFTAQLINWKSNYIVITTFDSLDKHGSSTLDSISTSFVSSKSITYC</sequence>
<reference evidence="2" key="3">
    <citation type="submission" date="2025-08" db="UniProtKB">
        <authorList>
            <consortium name="Ensembl"/>
        </authorList>
    </citation>
    <scope>IDENTIFICATION</scope>
</reference>
<feature type="signal peptide" evidence="1">
    <location>
        <begin position="1"/>
        <end position="17"/>
    </location>
</feature>
<evidence type="ECO:0000256" key="1">
    <source>
        <dbReference type="SAM" id="SignalP"/>
    </source>
</evidence>
<proteinExistence type="predicted"/>
<dbReference type="Ensembl" id="ENSCINT00000020141.3">
    <property type="protein sequence ID" value="ENSCINP00000020141.3"/>
    <property type="gene ID" value="ENSCING00000010021.3"/>
</dbReference>
<reference evidence="2" key="4">
    <citation type="submission" date="2025-09" db="UniProtKB">
        <authorList>
            <consortium name="Ensembl"/>
        </authorList>
    </citation>
    <scope>IDENTIFICATION</scope>
</reference>
<name>F6QIA0_CIOIN</name>
<accession>F6QIA0</accession>
<dbReference type="InParanoid" id="F6QIA0"/>
<dbReference type="EMBL" id="EAAA01001520">
    <property type="status" value="NOT_ANNOTATED_CDS"/>
    <property type="molecule type" value="Genomic_DNA"/>
</dbReference>
<keyword evidence="3" id="KW-1185">Reference proteome</keyword>
<keyword evidence="1" id="KW-0732">Signal</keyword>
<evidence type="ECO:0000313" key="2">
    <source>
        <dbReference type="Ensembl" id="ENSCINP00000020141.3"/>
    </source>
</evidence>
<organism evidence="2 3">
    <name type="scientific">Ciona intestinalis</name>
    <name type="common">Transparent sea squirt</name>
    <name type="synonym">Ascidia intestinalis</name>
    <dbReference type="NCBI Taxonomy" id="7719"/>
    <lineage>
        <taxon>Eukaryota</taxon>
        <taxon>Metazoa</taxon>
        <taxon>Chordata</taxon>
        <taxon>Tunicata</taxon>
        <taxon>Ascidiacea</taxon>
        <taxon>Phlebobranchia</taxon>
        <taxon>Cionidae</taxon>
        <taxon>Ciona</taxon>
    </lineage>
</organism>
<dbReference type="Proteomes" id="UP000008144">
    <property type="component" value="Chromosome 2"/>
</dbReference>
<dbReference type="HOGENOM" id="CLU_2885063_0_0_1"/>
<protein>
    <submittedName>
        <fullName evidence="2">Uncharacterized protein</fullName>
    </submittedName>
</protein>
<evidence type="ECO:0000313" key="3">
    <source>
        <dbReference type="Proteomes" id="UP000008144"/>
    </source>
</evidence>
<dbReference type="AlphaFoldDB" id="F6QIA0"/>